<protein>
    <submittedName>
        <fullName evidence="2">Uncharacterized protein</fullName>
    </submittedName>
</protein>
<keyword evidence="1" id="KW-0175">Coiled coil</keyword>
<evidence type="ECO:0000313" key="2">
    <source>
        <dbReference type="EMBL" id="CAF1306026.1"/>
    </source>
</evidence>
<dbReference type="PANTHER" id="PTHR37476:SF1">
    <property type="entry name" value="COILED-COIL DOMAIN-CONTAINING PROTEIN 171"/>
    <property type="match status" value="1"/>
</dbReference>
<evidence type="ECO:0000313" key="3">
    <source>
        <dbReference type="Proteomes" id="UP000663852"/>
    </source>
</evidence>
<dbReference type="Proteomes" id="UP000663852">
    <property type="component" value="Unassembled WGS sequence"/>
</dbReference>
<feature type="coiled-coil region" evidence="1">
    <location>
        <begin position="344"/>
        <end position="511"/>
    </location>
</feature>
<comment type="caution">
    <text evidence="2">The sequence shown here is derived from an EMBL/GenBank/DDBJ whole genome shotgun (WGS) entry which is preliminary data.</text>
</comment>
<sequence length="1326" mass="157121">MVTLTSEFESDSFLGEMSINDEDENKTPVENFRRTLDLHDAQFNQITTNNRELINVQSQLARLRSELEKSEMLRQTLEYELTLLRAQHGKQTAFTHQLQNQFNQANEQIKQYQTQLNDSNQIQEELKEKERRIKELENETETLHDRERRIAALNEQIQKMEKTFTDSETLSRKNLAQSILAKERESELKKEYEVVQIKLQYSEQALEQERQISNEAKLNVQLLTTRLSDLEGICETLKNTCKNHERKIDEFQKQSSNEKLLRTTLAKVQSELEIKCAEAQKSTVEYDKQLKSCREELANYRRKFRNNEDKYAQLVNKTFELLRLTRIVNETFQTDTNLPTLKQLEELKLHIEQLKTSKNDQTNEISRLKKTIERLNKSSLTQKQLEQETEVTREKLQIELDECREKNFTYEETLIRLKQYELTLLRAQHGKQTAFTHQLQNQFNQANEQIKQYQTQLNDSNQIQEELKEKERRIKELENETETLHDRERRIAALNEQIQKMEKTFTDSETLSRKNLAQSILAKERESELKKEYEVVQIKLQYSEQALEQERQISNEAKLNVQLLTTRLSDLEGICETLKNTCKNHERKIDEFQKQSSNEKLLRTTLAKVQSELEIKCAEAQKSTVEYDKQLKSCREELANYRRKFRNNEDKYAQLVNKTFELLRLTRIVNETFQTDTNLPTLKQLEELKLHIEQLKTSKNDQTNEINRLKKTIERLNKSSLTQKQLEQETEVTREKLQIELDECREKNFTYEETLIRLKRDREQLLKDLEKKTATINSIELKLRNFVGKKSSNIENNFNELEKEFEKILLKSTSLEEKLIEKDQGILQLTQKLQEQILLMKNDFDEKHQMFLTQKEQLLLRHQNDIQTLNNQLQKMEIHAKESEQRFSSEKKSKNDLSEQMEKYDLILKHLISLWLPLQRRYLQLIDSNRFLKQEYVRYNQIKQILNPNRLFPNRFRLYAISIIAAKRFSSLKKNSLSVKLLSASSNVFYDENILSNYNKKNFISNLNFDQLFPSLIHQLNRFYSPIQKGTLLKSIANGLPKSSFTKTNDLIHSLIVQVDQSELKFHEKENECSQLEKTLEKYANEIDSRIDYNQFERICDELQRALDREKQAQDLLNEQNNQLKSLTDIIHQTQNEKDFIQEKCNQMKQNENYSKEKIQQLTKSHQQMDENVKRAEKAIRLVVNDKEMISAFCTRINSLLNVGERRGLENLQQTLIQLDELVQLPPNFDQKKSPPEMILCQTMANGFVHLLSRLKDVLNANTKDIESLKEHCQMLTDQFRQTSTEEISQTNDSSQTIIVQAHPVRIQVNHHPQSAFKPIKPEQDD</sequence>
<feature type="coiled-coil region" evidence="1">
    <location>
        <begin position="1059"/>
        <end position="1179"/>
    </location>
</feature>
<feature type="coiled-coil region" evidence="1">
    <location>
        <begin position="568"/>
        <end position="595"/>
    </location>
</feature>
<feature type="coiled-coil region" evidence="1">
    <location>
        <begin position="685"/>
        <end position="818"/>
    </location>
</feature>
<accession>A0A815E6S3</accession>
<reference evidence="2" key="1">
    <citation type="submission" date="2021-02" db="EMBL/GenBank/DDBJ databases">
        <authorList>
            <person name="Nowell W R."/>
        </authorList>
    </citation>
    <scope>NUCLEOTIDE SEQUENCE</scope>
</reference>
<dbReference type="PANTHER" id="PTHR37476">
    <property type="entry name" value="COILED-COIL DOMAIN-CONTAINING PROTEIN 171"/>
    <property type="match status" value="1"/>
</dbReference>
<feature type="coiled-coil region" evidence="1">
    <location>
        <begin position="624"/>
        <end position="658"/>
    </location>
</feature>
<dbReference type="EMBL" id="CAJNOJ010000220">
    <property type="protein sequence ID" value="CAF1306026.1"/>
    <property type="molecule type" value="Genomic_DNA"/>
</dbReference>
<feature type="coiled-coil region" evidence="1">
    <location>
        <begin position="53"/>
        <end position="170"/>
    </location>
</feature>
<evidence type="ECO:0000256" key="1">
    <source>
        <dbReference type="SAM" id="Coils"/>
    </source>
</evidence>
<feature type="coiled-coil region" evidence="1">
    <location>
        <begin position="852"/>
        <end position="886"/>
    </location>
</feature>
<name>A0A815E6S3_ADIRI</name>
<feature type="coiled-coil region" evidence="1">
    <location>
        <begin position="283"/>
        <end position="317"/>
    </location>
</feature>
<gene>
    <name evidence="2" type="ORF">EDS130_LOCUS30870</name>
</gene>
<feature type="coiled-coil region" evidence="1">
    <location>
        <begin position="227"/>
        <end position="254"/>
    </location>
</feature>
<dbReference type="OrthoDB" id="10056252at2759"/>
<organism evidence="2 3">
    <name type="scientific">Adineta ricciae</name>
    <name type="common">Rotifer</name>
    <dbReference type="NCBI Taxonomy" id="249248"/>
    <lineage>
        <taxon>Eukaryota</taxon>
        <taxon>Metazoa</taxon>
        <taxon>Spiralia</taxon>
        <taxon>Gnathifera</taxon>
        <taxon>Rotifera</taxon>
        <taxon>Eurotatoria</taxon>
        <taxon>Bdelloidea</taxon>
        <taxon>Adinetida</taxon>
        <taxon>Adinetidae</taxon>
        <taxon>Adineta</taxon>
    </lineage>
</organism>
<proteinExistence type="predicted"/>